<evidence type="ECO:0000259" key="3">
    <source>
        <dbReference type="PROSITE" id="PS51186"/>
    </source>
</evidence>
<comment type="caution">
    <text evidence="4">The sequence shown here is derived from an EMBL/GenBank/DDBJ whole genome shotgun (WGS) entry which is preliminary data.</text>
</comment>
<evidence type="ECO:0000313" key="5">
    <source>
        <dbReference type="Proteomes" id="UP000325957"/>
    </source>
</evidence>
<dbReference type="InterPro" id="IPR050832">
    <property type="entry name" value="Bact_Acetyltransf"/>
</dbReference>
<keyword evidence="2" id="KW-0012">Acyltransferase</keyword>
<dbReference type="OrthoDB" id="5241264at2"/>
<keyword evidence="5" id="KW-1185">Reference proteome</keyword>
<name>A0A5J5KVL6_9MICC</name>
<dbReference type="InterPro" id="IPR000182">
    <property type="entry name" value="GNAT_dom"/>
</dbReference>
<reference evidence="4 5" key="1">
    <citation type="submission" date="2019-05" db="EMBL/GenBank/DDBJ databases">
        <title>Kocuria coralli sp. nov., a novel actinobacterium isolated from coral reef seawater.</title>
        <authorList>
            <person name="Li J."/>
        </authorList>
    </citation>
    <scope>NUCLEOTIDE SEQUENCE [LARGE SCALE GENOMIC DNA]</scope>
    <source>
        <strain evidence="4 5">SCSIO 13007</strain>
    </source>
</reference>
<evidence type="ECO:0000256" key="2">
    <source>
        <dbReference type="ARBA" id="ARBA00023315"/>
    </source>
</evidence>
<dbReference type="InterPro" id="IPR016181">
    <property type="entry name" value="Acyl_CoA_acyltransferase"/>
</dbReference>
<dbReference type="CDD" id="cd04301">
    <property type="entry name" value="NAT_SF"/>
    <property type="match status" value="1"/>
</dbReference>
<dbReference type="PANTHER" id="PTHR43877:SF2">
    <property type="entry name" value="AMINOALKYLPHOSPHONATE N-ACETYLTRANSFERASE-RELATED"/>
    <property type="match status" value="1"/>
</dbReference>
<dbReference type="Pfam" id="PF00583">
    <property type="entry name" value="Acetyltransf_1"/>
    <property type="match status" value="1"/>
</dbReference>
<sequence>MRLFAGTAPRLVPPHAVPDGALEHLLAATPVSSVFVAENVGRYRAAGSRRAAPVVGITSGGRGLPGRRTEAVKLHGACWVGTNVVPVSLDDDGIRLVADHLLVTRTPRSSFFGPQREVLGVWDSLKDRWPQPFAVRDDQPLLVFEGNGEVTPHPEVRYAEPAEIAEVLPASAAMFQEEVGYSPYVEGDNGYVRRVSRLIQDRRTFVVMRDGRVVFKADVGAAAGEVCQIQGVWVAPAFRGQGLAAPCMAAVVERVQQRWPTVSLYVNSYNLPALRTYRRVGFRQAGTFATVLF</sequence>
<evidence type="ECO:0000256" key="1">
    <source>
        <dbReference type="ARBA" id="ARBA00022679"/>
    </source>
</evidence>
<dbReference type="GO" id="GO:0016747">
    <property type="term" value="F:acyltransferase activity, transferring groups other than amino-acyl groups"/>
    <property type="evidence" value="ECO:0007669"/>
    <property type="project" value="InterPro"/>
</dbReference>
<dbReference type="Pfam" id="PF13312">
    <property type="entry name" value="DUF4081"/>
    <property type="match status" value="1"/>
</dbReference>
<dbReference type="AlphaFoldDB" id="A0A5J5KVL6"/>
<proteinExistence type="predicted"/>
<dbReference type="InterPro" id="IPR025289">
    <property type="entry name" value="DUF4081"/>
</dbReference>
<dbReference type="PANTHER" id="PTHR43877">
    <property type="entry name" value="AMINOALKYLPHOSPHONATE N-ACETYLTRANSFERASE-RELATED-RELATED"/>
    <property type="match status" value="1"/>
</dbReference>
<dbReference type="Proteomes" id="UP000325957">
    <property type="component" value="Unassembled WGS sequence"/>
</dbReference>
<keyword evidence="1 4" id="KW-0808">Transferase</keyword>
<feature type="domain" description="N-acetyltransferase" evidence="3">
    <location>
        <begin position="154"/>
        <end position="293"/>
    </location>
</feature>
<protein>
    <submittedName>
        <fullName evidence="4">GNAT family N-acetyltransferase</fullName>
    </submittedName>
</protein>
<dbReference type="SUPFAM" id="SSF55729">
    <property type="entry name" value="Acyl-CoA N-acyltransferases (Nat)"/>
    <property type="match status" value="1"/>
</dbReference>
<accession>A0A5J5KVL6</accession>
<organism evidence="4 5">
    <name type="scientific">Kocuria coralli</name>
    <dbReference type="NCBI Taxonomy" id="1461025"/>
    <lineage>
        <taxon>Bacteria</taxon>
        <taxon>Bacillati</taxon>
        <taxon>Actinomycetota</taxon>
        <taxon>Actinomycetes</taxon>
        <taxon>Micrococcales</taxon>
        <taxon>Micrococcaceae</taxon>
        <taxon>Kocuria</taxon>
    </lineage>
</organism>
<dbReference type="RefSeq" id="WP_158034424.1">
    <property type="nucleotide sequence ID" value="NZ_ML708622.1"/>
</dbReference>
<gene>
    <name evidence="4" type="ORF">FCK90_11355</name>
</gene>
<dbReference type="PROSITE" id="PS51186">
    <property type="entry name" value="GNAT"/>
    <property type="match status" value="1"/>
</dbReference>
<dbReference type="EMBL" id="SZWF01000016">
    <property type="protein sequence ID" value="KAA9393582.1"/>
    <property type="molecule type" value="Genomic_DNA"/>
</dbReference>
<dbReference type="Gene3D" id="3.40.630.30">
    <property type="match status" value="1"/>
</dbReference>
<evidence type="ECO:0000313" key="4">
    <source>
        <dbReference type="EMBL" id="KAA9393582.1"/>
    </source>
</evidence>